<reference evidence="1" key="1">
    <citation type="submission" date="2021-01" db="EMBL/GenBank/DDBJ databases">
        <authorList>
            <person name="Corre E."/>
            <person name="Pelletier E."/>
            <person name="Niang G."/>
            <person name="Scheremetjew M."/>
            <person name="Finn R."/>
            <person name="Kale V."/>
            <person name="Holt S."/>
            <person name="Cochrane G."/>
            <person name="Meng A."/>
            <person name="Brown T."/>
            <person name="Cohen L."/>
        </authorList>
    </citation>
    <scope>NUCLEOTIDE SEQUENCE</scope>
    <source>
        <strain evidence="1">CCMP722</strain>
    </source>
</reference>
<dbReference type="NCBIfam" id="NF007148">
    <property type="entry name" value="PRK09585.3-2"/>
    <property type="match status" value="1"/>
</dbReference>
<name>A0A7S0RFW2_9CHLO</name>
<proteinExistence type="inferred from homology"/>
<dbReference type="Gene3D" id="3.30.420.40">
    <property type="match status" value="2"/>
</dbReference>
<dbReference type="GO" id="GO:0016773">
    <property type="term" value="F:phosphotransferase activity, alcohol group as acceptor"/>
    <property type="evidence" value="ECO:0007669"/>
    <property type="project" value="InterPro"/>
</dbReference>
<dbReference type="GO" id="GO:0006040">
    <property type="term" value="P:amino sugar metabolic process"/>
    <property type="evidence" value="ECO:0007669"/>
    <property type="project" value="InterPro"/>
</dbReference>
<dbReference type="PANTHER" id="PTHR30605:SF0">
    <property type="entry name" value="ANHYDRO-N-ACETYLMURAMIC ACID KINASE"/>
    <property type="match status" value="1"/>
</dbReference>
<accession>A0A7S0RFW2</accession>
<dbReference type="PANTHER" id="PTHR30605">
    <property type="entry name" value="ANHYDRO-N-ACETYLMURAMIC ACID KINASE"/>
    <property type="match status" value="1"/>
</dbReference>
<organism evidence="1">
    <name type="scientific">Pyramimonas obovata</name>
    <dbReference type="NCBI Taxonomy" id="1411642"/>
    <lineage>
        <taxon>Eukaryota</taxon>
        <taxon>Viridiplantae</taxon>
        <taxon>Chlorophyta</taxon>
        <taxon>Pyramimonadophyceae</taxon>
        <taxon>Pyramimonadales</taxon>
        <taxon>Pyramimonadaceae</taxon>
        <taxon>Pyramimonas</taxon>
        <taxon>Pyramimonas incertae sedis</taxon>
    </lineage>
</organism>
<dbReference type="GO" id="GO:0005524">
    <property type="term" value="F:ATP binding"/>
    <property type="evidence" value="ECO:0007669"/>
    <property type="project" value="InterPro"/>
</dbReference>
<dbReference type="EMBL" id="HBFA01024983">
    <property type="protein sequence ID" value="CAD8675480.1"/>
    <property type="molecule type" value="Transcribed_RNA"/>
</dbReference>
<dbReference type="SUPFAM" id="SSF53067">
    <property type="entry name" value="Actin-like ATPase domain"/>
    <property type="match status" value="1"/>
</dbReference>
<sequence>MFPNVARMRVAGMMSGTSGDGIDVCIVDITTRSDTEGQKPSLDIVAFDTVPYTKEDRECLFHLFSGKASVRDICQGNFRFGRLFGEALLRVCDNSGTDVSSIDLVGSHGQTIWHDIDSTTGVCTSTLQIGESAVIAEVTGCNVVSDFRVGDIAAGGHGAPLTSTLDHLLYHPPSRLSGVEGGVRALQNIGGIGNVTFLLSEETLDDNSSKEPVLAFDTGPGNVLIDWCISKASNGTQTYDKDGTSASTGTVSTELLDEMMLDPFFSREPPKTTGRELFSPSWAQRFWDKGLKIGCSHNDLVATFSMLTVTSIVHAYEKFCPRAHLLAEVVTSGGGAHNDFLMSNLQRMLNERMGRVVPVRVLQDICVGINADEKEAALFALLAWLHIHRRPGNVPSSTGAIGSRVLGKLTPAFPPRARTTVIQ</sequence>
<dbReference type="AlphaFoldDB" id="A0A7S0RFW2"/>
<protein>
    <recommendedName>
        <fullName evidence="2">Anhydro-N-acetylmuramic acid kinase</fullName>
    </recommendedName>
</protein>
<evidence type="ECO:0008006" key="2">
    <source>
        <dbReference type="Google" id="ProtNLM"/>
    </source>
</evidence>
<dbReference type="Pfam" id="PF03702">
    <property type="entry name" value="AnmK"/>
    <property type="match status" value="1"/>
</dbReference>
<dbReference type="InterPro" id="IPR043129">
    <property type="entry name" value="ATPase_NBD"/>
</dbReference>
<dbReference type="GO" id="GO:0009254">
    <property type="term" value="P:peptidoglycan turnover"/>
    <property type="evidence" value="ECO:0007669"/>
    <property type="project" value="InterPro"/>
</dbReference>
<dbReference type="InterPro" id="IPR005338">
    <property type="entry name" value="Anhydro_N_Ac-Mur_kinase"/>
</dbReference>
<dbReference type="HAMAP" id="MF_01270">
    <property type="entry name" value="AnhMurNAc_kinase"/>
    <property type="match status" value="1"/>
</dbReference>
<gene>
    <name evidence="1" type="ORF">POBO1169_LOCUS12720</name>
</gene>
<evidence type="ECO:0000313" key="1">
    <source>
        <dbReference type="EMBL" id="CAD8675480.1"/>
    </source>
</evidence>